<dbReference type="PANTHER" id="PTHR43568">
    <property type="entry name" value="P PROTEIN"/>
    <property type="match status" value="1"/>
</dbReference>
<evidence type="ECO:0000256" key="3">
    <source>
        <dbReference type="ARBA" id="ARBA00022692"/>
    </source>
</evidence>
<feature type="transmembrane region" description="Helical" evidence="6">
    <location>
        <begin position="246"/>
        <end position="268"/>
    </location>
</feature>
<dbReference type="InterPro" id="IPR051475">
    <property type="entry name" value="Diverse_Ion_Transporter"/>
</dbReference>
<feature type="transmembrane region" description="Helical" evidence="6">
    <location>
        <begin position="318"/>
        <end position="340"/>
    </location>
</feature>
<evidence type="ECO:0000256" key="5">
    <source>
        <dbReference type="ARBA" id="ARBA00023136"/>
    </source>
</evidence>
<gene>
    <name evidence="8" type="ORF">P5G62_007470</name>
</gene>
<dbReference type="RefSeq" id="WP_306077451.1">
    <property type="nucleotide sequence ID" value="NZ_JAROBZ020000001.1"/>
</dbReference>
<protein>
    <submittedName>
        <fullName evidence="8">SLC13 family permease</fullName>
    </submittedName>
</protein>
<feature type="transmembrane region" description="Helical" evidence="6">
    <location>
        <begin position="87"/>
        <end position="113"/>
    </location>
</feature>
<evidence type="ECO:0000259" key="7">
    <source>
        <dbReference type="Pfam" id="PF03600"/>
    </source>
</evidence>
<feature type="transmembrane region" description="Helical" evidence="6">
    <location>
        <begin position="288"/>
        <end position="311"/>
    </location>
</feature>
<accession>A0ABV4YR03</accession>
<evidence type="ECO:0000313" key="8">
    <source>
        <dbReference type="EMBL" id="MFB3166946.1"/>
    </source>
</evidence>
<keyword evidence="4 6" id="KW-1133">Transmembrane helix</keyword>
<dbReference type="EMBL" id="JAROBZ020000001">
    <property type="protein sequence ID" value="MFB3166946.1"/>
    <property type="molecule type" value="Genomic_DNA"/>
</dbReference>
<organism evidence="8 9">
    <name type="scientific">Neobacillus driksii</name>
    <dbReference type="NCBI Taxonomy" id="3035913"/>
    <lineage>
        <taxon>Bacteria</taxon>
        <taxon>Bacillati</taxon>
        <taxon>Bacillota</taxon>
        <taxon>Bacilli</taxon>
        <taxon>Bacillales</taxon>
        <taxon>Bacillaceae</taxon>
        <taxon>Neobacillus</taxon>
    </lineage>
</organism>
<evidence type="ECO:0000256" key="2">
    <source>
        <dbReference type="ARBA" id="ARBA00022448"/>
    </source>
</evidence>
<dbReference type="Proteomes" id="UP001241748">
    <property type="component" value="Unassembled WGS sequence"/>
</dbReference>
<dbReference type="Pfam" id="PF03600">
    <property type="entry name" value="CitMHS"/>
    <property type="match status" value="1"/>
</dbReference>
<feature type="transmembrane region" description="Helical" evidence="6">
    <location>
        <begin position="166"/>
        <end position="185"/>
    </location>
</feature>
<comment type="caution">
    <text evidence="8">The sequence shown here is derived from an EMBL/GenBank/DDBJ whole genome shotgun (WGS) entry which is preliminary data.</text>
</comment>
<proteinExistence type="predicted"/>
<name>A0ABV4YR03_9BACI</name>
<evidence type="ECO:0000256" key="6">
    <source>
        <dbReference type="SAM" id="Phobius"/>
    </source>
</evidence>
<comment type="subcellular location">
    <subcellularLocation>
        <location evidence="1">Membrane</location>
        <topology evidence="1">Multi-pass membrane protein</topology>
    </subcellularLocation>
</comment>
<feature type="domain" description="Citrate transporter-like" evidence="7">
    <location>
        <begin position="29"/>
        <end position="309"/>
    </location>
</feature>
<sequence length="383" mass="43054">MKENVLIQTKKRIKLDLSFLKKDIVFTISLILAAGSCLFQTPKVEYLNFPVLISLFNLMLAIKAFDELKVLDKFAISILNKCNNSKSVSAILILLCFFSSMIVTNDVALLTFVPLTLVISRKMNMPMMETIILQTIAANIGSSLTPMGNPQNLFIYSFYGLTPKPFFMTVLLLAVLGIISIYIFIHRLTKKELKVEIAPIQINDPKRTMVWGMILAVIIASIFDVIPYQAALIITLMTAAIINHKLLFKIDYFLLLTFICFFIFVGNISNTNAVHMIASANLKDSDSIYFTSILLSQFISNVPASILLAEFTSNWRPLLLGVNIGGLGTIIASMASVISYKLYIQSYPSQGKQYLLKFSLYNFLFLTLLTFIPYVVLKILHIF</sequence>
<keyword evidence="5 6" id="KW-0472">Membrane</keyword>
<keyword evidence="2" id="KW-0813">Transport</keyword>
<feature type="transmembrane region" description="Helical" evidence="6">
    <location>
        <begin position="209"/>
        <end position="234"/>
    </location>
</feature>
<evidence type="ECO:0000256" key="4">
    <source>
        <dbReference type="ARBA" id="ARBA00022989"/>
    </source>
</evidence>
<dbReference type="InterPro" id="IPR004680">
    <property type="entry name" value="Cit_transptr-like_dom"/>
</dbReference>
<evidence type="ECO:0000313" key="9">
    <source>
        <dbReference type="Proteomes" id="UP001241748"/>
    </source>
</evidence>
<keyword evidence="9" id="KW-1185">Reference proteome</keyword>
<keyword evidence="3 6" id="KW-0812">Transmembrane</keyword>
<evidence type="ECO:0000256" key="1">
    <source>
        <dbReference type="ARBA" id="ARBA00004141"/>
    </source>
</evidence>
<dbReference type="PANTHER" id="PTHR43568:SF1">
    <property type="entry name" value="P PROTEIN"/>
    <property type="match status" value="1"/>
</dbReference>
<reference evidence="8 9" key="1">
    <citation type="submission" date="2024-05" db="EMBL/GenBank/DDBJ databases">
        <authorList>
            <person name="Venkateswaran K."/>
        </authorList>
    </citation>
    <scope>NUCLEOTIDE SEQUENCE [LARGE SCALE GENOMIC DNA]</scope>
    <source>
        <strain evidence="8 9">179-C4-2-HS</strain>
    </source>
</reference>
<feature type="transmembrane region" description="Helical" evidence="6">
    <location>
        <begin position="360"/>
        <end position="380"/>
    </location>
</feature>